<feature type="compositionally biased region" description="Gly residues" evidence="1">
    <location>
        <begin position="46"/>
        <end position="56"/>
    </location>
</feature>
<accession>A0ABU6TEU9</accession>
<keyword evidence="3" id="KW-1185">Reference proteome</keyword>
<protein>
    <submittedName>
        <fullName evidence="2">Uncharacterized protein</fullName>
    </submittedName>
</protein>
<evidence type="ECO:0000256" key="1">
    <source>
        <dbReference type="SAM" id="MobiDB-lite"/>
    </source>
</evidence>
<comment type="caution">
    <text evidence="2">The sequence shown here is derived from an EMBL/GenBank/DDBJ whole genome shotgun (WGS) entry which is preliminary data.</text>
</comment>
<sequence length="272" mass="30773">MHTKEEAEPHEDRPSSPILRQISDGLLKVVGEVSNTMYSVDAADGGMDGGGGGGSGRSSEPEKRPSLLHRRAQSELITQGIQRVDSFQKLKAHVHKALRWGNKSREPESPSSPSHLCLEVMANQKRQWYQLHPKTMDCENYKEPNLLFEHFVIVGLHPDAKLDAVEHAFARRKRWQIENEKYECEDYEAPKRDSTLEPQLLFNYPPGKQLTVPLKELCSFCFPEGVKVCLKAICISLDLSNATFQIVYYSFPLFAFGATKLILLSPRVLLPR</sequence>
<dbReference type="InterPro" id="IPR051942">
    <property type="entry name" value="DENN_domain_containing_2"/>
</dbReference>
<feature type="compositionally biased region" description="Basic and acidic residues" evidence="1">
    <location>
        <begin position="1"/>
        <end position="14"/>
    </location>
</feature>
<feature type="region of interest" description="Disordered" evidence="1">
    <location>
        <begin position="40"/>
        <end position="68"/>
    </location>
</feature>
<dbReference type="EMBL" id="JASCZI010090861">
    <property type="protein sequence ID" value="MED6147252.1"/>
    <property type="molecule type" value="Genomic_DNA"/>
</dbReference>
<organism evidence="2 3">
    <name type="scientific">Stylosanthes scabra</name>
    <dbReference type="NCBI Taxonomy" id="79078"/>
    <lineage>
        <taxon>Eukaryota</taxon>
        <taxon>Viridiplantae</taxon>
        <taxon>Streptophyta</taxon>
        <taxon>Embryophyta</taxon>
        <taxon>Tracheophyta</taxon>
        <taxon>Spermatophyta</taxon>
        <taxon>Magnoliopsida</taxon>
        <taxon>eudicotyledons</taxon>
        <taxon>Gunneridae</taxon>
        <taxon>Pentapetalae</taxon>
        <taxon>rosids</taxon>
        <taxon>fabids</taxon>
        <taxon>Fabales</taxon>
        <taxon>Fabaceae</taxon>
        <taxon>Papilionoideae</taxon>
        <taxon>50 kb inversion clade</taxon>
        <taxon>dalbergioids sensu lato</taxon>
        <taxon>Dalbergieae</taxon>
        <taxon>Pterocarpus clade</taxon>
        <taxon>Stylosanthes</taxon>
    </lineage>
</organism>
<gene>
    <name evidence="2" type="ORF">PIB30_042351</name>
</gene>
<evidence type="ECO:0000313" key="2">
    <source>
        <dbReference type="EMBL" id="MED6147252.1"/>
    </source>
</evidence>
<dbReference type="PANTHER" id="PTHR15288">
    <property type="entry name" value="DENN DOMAIN-CONTAINING PROTEIN 2"/>
    <property type="match status" value="1"/>
</dbReference>
<proteinExistence type="predicted"/>
<name>A0ABU6TEU9_9FABA</name>
<reference evidence="2 3" key="1">
    <citation type="journal article" date="2023" name="Plants (Basel)">
        <title>Bridging the Gap: Combining Genomics and Transcriptomics Approaches to Understand Stylosanthes scabra, an Orphan Legume from the Brazilian Caatinga.</title>
        <authorList>
            <person name="Ferreira-Neto J.R.C."/>
            <person name="da Silva M.D."/>
            <person name="Binneck E."/>
            <person name="de Melo N.F."/>
            <person name="da Silva R.H."/>
            <person name="de Melo A.L.T.M."/>
            <person name="Pandolfi V."/>
            <person name="Bustamante F.O."/>
            <person name="Brasileiro-Vidal A.C."/>
            <person name="Benko-Iseppon A.M."/>
        </authorList>
    </citation>
    <scope>NUCLEOTIDE SEQUENCE [LARGE SCALE GENOMIC DNA]</scope>
    <source>
        <tissue evidence="2">Leaves</tissue>
    </source>
</reference>
<dbReference type="Proteomes" id="UP001341840">
    <property type="component" value="Unassembled WGS sequence"/>
</dbReference>
<feature type="region of interest" description="Disordered" evidence="1">
    <location>
        <begin position="1"/>
        <end position="20"/>
    </location>
</feature>
<evidence type="ECO:0000313" key="3">
    <source>
        <dbReference type="Proteomes" id="UP001341840"/>
    </source>
</evidence>
<dbReference type="PANTHER" id="PTHR15288:SF0">
    <property type="entry name" value="UDENN DOMAIN-CONTAINING PROTEIN"/>
    <property type="match status" value="1"/>
</dbReference>